<evidence type="ECO:0000313" key="3">
    <source>
        <dbReference type="Proteomes" id="UP000092164"/>
    </source>
</evidence>
<comment type="caution">
    <text evidence="2">The sequence shown here is derived from an EMBL/GenBank/DDBJ whole genome shotgun (WGS) entry which is preliminary data.</text>
</comment>
<dbReference type="PROSITE" id="PS51257">
    <property type="entry name" value="PROKAR_LIPOPROTEIN"/>
    <property type="match status" value="1"/>
</dbReference>
<dbReference type="SUPFAM" id="SSF50969">
    <property type="entry name" value="YVTN repeat-like/Quinoprotein amine dehydrogenase"/>
    <property type="match status" value="1"/>
</dbReference>
<protein>
    <submittedName>
        <fullName evidence="2">Regulator</fullName>
    </submittedName>
</protein>
<dbReference type="EMBL" id="LZFP01000001">
    <property type="protein sequence ID" value="OBR41919.1"/>
    <property type="molecule type" value="Genomic_DNA"/>
</dbReference>
<accession>A0A1B7ZEB9</accession>
<dbReference type="STRING" id="1836467.BTR34_08940"/>
<gene>
    <name evidence="2" type="ORF">A9200_00580</name>
</gene>
<dbReference type="OrthoDB" id="9815940at2"/>
<dbReference type="AlphaFoldDB" id="A0A1B7ZEB9"/>
<evidence type="ECO:0000313" key="2">
    <source>
        <dbReference type="EMBL" id="OBR41919.1"/>
    </source>
</evidence>
<feature type="chain" id="PRO_5008602576" evidence="1">
    <location>
        <begin position="23"/>
        <end position="414"/>
    </location>
</feature>
<organism evidence="2 3">
    <name type="scientific">Maribacter hydrothermalis</name>
    <dbReference type="NCBI Taxonomy" id="1836467"/>
    <lineage>
        <taxon>Bacteria</taxon>
        <taxon>Pseudomonadati</taxon>
        <taxon>Bacteroidota</taxon>
        <taxon>Flavobacteriia</taxon>
        <taxon>Flavobacteriales</taxon>
        <taxon>Flavobacteriaceae</taxon>
        <taxon>Maribacter</taxon>
    </lineage>
</organism>
<dbReference type="PANTHER" id="PTHR38787:SF3">
    <property type="entry name" value="REGULATORY P DOMAIN-CONTAINING PROTEIN"/>
    <property type="match status" value="1"/>
</dbReference>
<reference evidence="3" key="1">
    <citation type="submission" date="2016-06" db="EMBL/GenBank/DDBJ databases">
        <authorList>
            <person name="Zhan P."/>
        </authorList>
    </citation>
    <scope>NUCLEOTIDE SEQUENCE [LARGE SCALE GENOMIC DNA]</scope>
    <source>
        <strain evidence="3">T28</strain>
    </source>
</reference>
<dbReference type="KEGG" id="mart:BTR34_08940"/>
<dbReference type="GO" id="GO:0005576">
    <property type="term" value="C:extracellular region"/>
    <property type="evidence" value="ECO:0007669"/>
    <property type="project" value="TreeGrafter"/>
</dbReference>
<sequence>MKNALWFLTFILIFGCSSDASVEDELEDQMEETSPYNQNVNSIVPCENGFAGIYPCKGYDLVAAIPLSVFSANEANDIWGWTDATTGKEYAIMGLDNGTAFIDISDAIKPVYLGKLPTATSSSSWRDVKVYDDYAYIVSEANDHGVQVFDLKKLRNVNNPPEAFTANGRYTAIGNAHNIVINENSGYAYPVGTNRDDQYNGGVHFLNLQNPTVPLLDGGWGLNGYTHDAQVITYNGPDVNYVGSEIFVGANEDQVVVVDISNKDAPVTLATLPYPNIAYTHQGWFTEDHRYFILGDELDEVRQGFRTRTLIFNMEDLNNPVLHHTYSGPTNAIDHNGYVLENEFFLANYTAGVRVLDISNIENKTVTEKAFFDTYPSNNNTQFAGVWSVYPYYESGKIVISDINSGFFIIQKSN</sequence>
<keyword evidence="3" id="KW-1185">Reference proteome</keyword>
<dbReference type="InterPro" id="IPR013211">
    <property type="entry name" value="LVIVD"/>
</dbReference>
<proteinExistence type="predicted"/>
<dbReference type="Proteomes" id="UP000092164">
    <property type="component" value="Unassembled WGS sequence"/>
</dbReference>
<evidence type="ECO:0000256" key="1">
    <source>
        <dbReference type="SAM" id="SignalP"/>
    </source>
</evidence>
<dbReference type="NCBIfam" id="TIGR04312">
    <property type="entry name" value="choice_anch_B"/>
    <property type="match status" value="1"/>
</dbReference>
<dbReference type="InterPro" id="IPR027589">
    <property type="entry name" value="Choice_anch_B"/>
</dbReference>
<name>A0A1B7ZEB9_9FLAO</name>
<keyword evidence="1" id="KW-0732">Signal</keyword>
<dbReference type="Pfam" id="PF08309">
    <property type="entry name" value="LVIVD"/>
    <property type="match status" value="2"/>
</dbReference>
<feature type="signal peptide" evidence="1">
    <location>
        <begin position="1"/>
        <end position="22"/>
    </location>
</feature>
<dbReference type="PANTHER" id="PTHR38787">
    <property type="entry name" value="REGULATORY P DOMAIN-CONTAINING PROTEIN"/>
    <property type="match status" value="1"/>
</dbReference>
<dbReference type="InterPro" id="IPR011044">
    <property type="entry name" value="Quino_amine_DH_bsu"/>
</dbReference>
<dbReference type="RefSeq" id="WP_068480357.1">
    <property type="nucleotide sequence ID" value="NZ_CP018760.1"/>
</dbReference>